<gene>
    <name evidence="1" type="ORF">KP78_21960</name>
</gene>
<dbReference type="EMBL" id="JXRP01000017">
    <property type="protein sequence ID" value="KIL45847.1"/>
    <property type="molecule type" value="Genomic_DNA"/>
</dbReference>
<protein>
    <recommendedName>
        <fullName evidence="3">YueH-like protein</fullName>
    </recommendedName>
</protein>
<proteinExistence type="predicted"/>
<name>A0A0C2VA52_9BACL</name>
<comment type="caution">
    <text evidence="1">The sequence shown here is derived from an EMBL/GenBank/DDBJ whole genome shotgun (WGS) entry which is preliminary data.</text>
</comment>
<accession>A0A0C2VA52</accession>
<organism evidence="1 2">
    <name type="scientific">Jeotgalibacillus soli</name>
    <dbReference type="NCBI Taxonomy" id="889306"/>
    <lineage>
        <taxon>Bacteria</taxon>
        <taxon>Bacillati</taxon>
        <taxon>Bacillota</taxon>
        <taxon>Bacilli</taxon>
        <taxon>Bacillales</taxon>
        <taxon>Caryophanaceae</taxon>
        <taxon>Jeotgalibacillus</taxon>
    </lineage>
</organism>
<reference evidence="1 2" key="1">
    <citation type="submission" date="2015-01" db="EMBL/GenBank/DDBJ databases">
        <title>Genome sequencing of Jeotgalibacillus soli.</title>
        <authorList>
            <person name="Goh K.M."/>
            <person name="Chan K.-G."/>
            <person name="Yaakop A.S."/>
            <person name="Ee R."/>
            <person name="Gan H.M."/>
            <person name="Chan C.S."/>
        </authorList>
    </citation>
    <scope>NUCLEOTIDE SEQUENCE [LARGE SCALE GENOMIC DNA]</scope>
    <source>
        <strain evidence="1 2">P9</strain>
    </source>
</reference>
<dbReference type="Proteomes" id="UP000031938">
    <property type="component" value="Unassembled WGS sequence"/>
</dbReference>
<dbReference type="PATRIC" id="fig|889306.3.peg.2210"/>
<evidence type="ECO:0000313" key="1">
    <source>
        <dbReference type="EMBL" id="KIL45847.1"/>
    </source>
</evidence>
<dbReference type="InterPro" id="IPR020260">
    <property type="entry name" value="Uncharacterised_YueH"/>
</dbReference>
<dbReference type="Pfam" id="PF14166">
    <property type="entry name" value="YueH"/>
    <property type="match status" value="1"/>
</dbReference>
<keyword evidence="2" id="KW-1185">Reference proteome</keyword>
<evidence type="ECO:0000313" key="2">
    <source>
        <dbReference type="Proteomes" id="UP000031938"/>
    </source>
</evidence>
<sequence length="78" mass="8996">MKIRNSISSHAQRKVFIHENKKEETVLVAIPSLSWSILFSYEEYGDRLITALKESLKHPAGEESEELAHRIAQWTGEM</sequence>
<evidence type="ECO:0008006" key="3">
    <source>
        <dbReference type="Google" id="ProtNLM"/>
    </source>
</evidence>
<dbReference type="AlphaFoldDB" id="A0A0C2VA52"/>
<dbReference type="RefSeq" id="WP_041088629.1">
    <property type="nucleotide sequence ID" value="NZ_JXRP01000017.1"/>
</dbReference>
<dbReference type="OrthoDB" id="2390431at2"/>